<dbReference type="HOGENOM" id="CLU_042147_0_0_9"/>
<dbReference type="AlphaFoldDB" id="C4Z5G3"/>
<feature type="coiled-coil region" evidence="1">
    <location>
        <begin position="341"/>
        <end position="368"/>
    </location>
</feature>
<reference evidence="4 5" key="1">
    <citation type="journal article" date="2009" name="Proc. Natl. Acad. Sci. U.S.A.">
        <title>Characterizing a model human gut microbiota composed of members of its two dominant bacterial phyla.</title>
        <authorList>
            <person name="Mahowald M.A."/>
            <person name="Rey F.E."/>
            <person name="Seedorf H."/>
            <person name="Turnbaugh P.J."/>
            <person name="Fulton R.S."/>
            <person name="Wollam A."/>
            <person name="Shah N."/>
            <person name="Wang C."/>
            <person name="Magrini V."/>
            <person name="Wilson R.K."/>
            <person name="Cantarel B.L."/>
            <person name="Coutinho P.M."/>
            <person name="Henrissat B."/>
            <person name="Crock L.W."/>
            <person name="Russell A."/>
            <person name="Verberkmoes N.C."/>
            <person name="Hettich R.L."/>
            <person name="Gordon J.I."/>
        </authorList>
    </citation>
    <scope>NUCLEOTIDE SEQUENCE [LARGE SCALE GENOMIC DNA]</scope>
    <source>
        <strain evidence="5">ATCC 27750 / DSM 3376 / VPI C15-48 / C15-B4</strain>
    </source>
</reference>
<gene>
    <name evidence="4" type="ordered locus">EUBELI_00814</name>
</gene>
<dbReference type="Gene3D" id="3.30.750.140">
    <property type="match status" value="1"/>
</dbReference>
<proteinExistence type="predicted"/>
<name>C4Z5G3_LACE2</name>
<feature type="compositionally biased region" description="Basic and acidic residues" evidence="2">
    <location>
        <begin position="74"/>
        <end position="94"/>
    </location>
</feature>
<evidence type="ECO:0000313" key="4">
    <source>
        <dbReference type="EMBL" id="ACR71822.1"/>
    </source>
</evidence>
<dbReference type="GeneID" id="41357378"/>
<evidence type="ECO:0000256" key="1">
    <source>
        <dbReference type="SAM" id="Coils"/>
    </source>
</evidence>
<keyword evidence="1" id="KW-0175">Coiled coil</keyword>
<dbReference type="Proteomes" id="UP000001476">
    <property type="component" value="Chromosome"/>
</dbReference>
<feature type="compositionally biased region" description="Basic and acidic residues" evidence="2">
    <location>
        <begin position="245"/>
        <end position="258"/>
    </location>
</feature>
<evidence type="ECO:0000256" key="2">
    <source>
        <dbReference type="SAM" id="MobiDB-lite"/>
    </source>
</evidence>
<accession>C4Z5G3</accession>
<sequence>MVSSVISGISQKSVSAVGSISGRQNSQDSYGTDFSKVMSASLQNAGQGEKDSFGVSGDSVTETTAAKQNNNVAKQDKITTENKSDAVEASNEGKLKEDISKAVSDIKDKIKEAMDVSDEDIENAMEQLGIGIADLLNPQSVTDLVVTLSGNSDSLEFLTDASAVAALEDILNAVKEITQNLTETYNVDITSVKDIVKDLDMTFDKNTVDYQDDRKSDDNLTADTAESITDVIAEKTAVKGDNAATDEKKNDSDTHLQDKSNGSIERIASDMTQSIQKAFGEVVSETSGVNEVDIVRQVVEQIKVTATQQLSSIEVMLNPENLGKVHVAVTAKEGIVTAQLTAQNEQVKAALENQLTALKEQFNNQGIKVEAVEITVQSHGFESEQNLEGNNSNQAQQEKKSHRKIDLSSLEELDESDMTSEEIRAKDAIVNGNSSVEYSA</sequence>
<dbReference type="InterPro" id="IPR038610">
    <property type="entry name" value="FliK-like_C_sf"/>
</dbReference>
<dbReference type="STRING" id="515620.EUBELI_00814"/>
<dbReference type="PANTHER" id="PTHR37533">
    <property type="entry name" value="FLAGELLAR HOOK-LENGTH CONTROL PROTEIN"/>
    <property type="match status" value="1"/>
</dbReference>
<evidence type="ECO:0000259" key="3">
    <source>
        <dbReference type="Pfam" id="PF02120"/>
    </source>
</evidence>
<feature type="compositionally biased region" description="Acidic residues" evidence="2">
    <location>
        <begin position="409"/>
        <end position="419"/>
    </location>
</feature>
<dbReference type="KEGG" id="eel:EUBELI_00814"/>
<feature type="region of interest" description="Disordered" evidence="2">
    <location>
        <begin position="239"/>
        <end position="261"/>
    </location>
</feature>
<feature type="domain" description="Flagellar hook-length control protein-like C-terminal" evidence="3">
    <location>
        <begin position="300"/>
        <end position="379"/>
    </location>
</feature>
<keyword evidence="5" id="KW-1185">Reference proteome</keyword>
<dbReference type="EMBL" id="CP001104">
    <property type="protein sequence ID" value="ACR71822.1"/>
    <property type="molecule type" value="Genomic_DNA"/>
</dbReference>
<feature type="region of interest" description="Disordered" evidence="2">
    <location>
        <begin position="382"/>
        <end position="419"/>
    </location>
</feature>
<feature type="compositionally biased region" description="Polar residues" evidence="2">
    <location>
        <begin position="382"/>
        <end position="396"/>
    </location>
</feature>
<evidence type="ECO:0000313" key="5">
    <source>
        <dbReference type="Proteomes" id="UP000001476"/>
    </source>
</evidence>
<protein>
    <recommendedName>
        <fullName evidence="3">Flagellar hook-length control protein-like C-terminal domain-containing protein</fullName>
    </recommendedName>
</protein>
<organism evidence="4 5">
    <name type="scientific">Lachnospira eligens (strain ATCC 27750 / DSM 3376 / VPI C15-48 / C15-B4)</name>
    <name type="common">Eubacterium eligens</name>
    <dbReference type="NCBI Taxonomy" id="515620"/>
    <lineage>
        <taxon>Bacteria</taxon>
        <taxon>Bacillati</taxon>
        <taxon>Bacillota</taxon>
        <taxon>Clostridia</taxon>
        <taxon>Lachnospirales</taxon>
        <taxon>Lachnospiraceae</taxon>
        <taxon>Lachnospira</taxon>
    </lineage>
</organism>
<dbReference type="PANTHER" id="PTHR37533:SF2">
    <property type="entry name" value="FLAGELLAR HOOK-LENGTH CONTROL PROTEIN"/>
    <property type="match status" value="1"/>
</dbReference>
<dbReference type="InterPro" id="IPR021136">
    <property type="entry name" value="Flagellar_hook_control-like_C"/>
</dbReference>
<feature type="region of interest" description="Disordered" evidence="2">
    <location>
        <begin position="1"/>
        <end position="94"/>
    </location>
</feature>
<dbReference type="eggNOG" id="COG3144">
    <property type="taxonomic scope" value="Bacteria"/>
</dbReference>
<dbReference type="CDD" id="cd17470">
    <property type="entry name" value="T3SS_Flik_C"/>
    <property type="match status" value="1"/>
</dbReference>
<dbReference type="Pfam" id="PF02120">
    <property type="entry name" value="Flg_hook"/>
    <property type="match status" value="1"/>
</dbReference>
<dbReference type="InterPro" id="IPR052563">
    <property type="entry name" value="FliK"/>
</dbReference>
<feature type="compositionally biased region" description="Polar residues" evidence="2">
    <location>
        <begin position="1"/>
        <end position="46"/>
    </location>
</feature>
<feature type="compositionally biased region" description="Polar residues" evidence="2">
    <location>
        <begin position="58"/>
        <end position="73"/>
    </location>
</feature>
<dbReference type="RefSeq" id="WP_012739058.1">
    <property type="nucleotide sequence ID" value="NC_012778.1"/>
</dbReference>